<comment type="cofactor">
    <cofactor evidence="1 9">
        <name>heme</name>
        <dbReference type="ChEBI" id="CHEBI:30413"/>
    </cofactor>
</comment>
<evidence type="ECO:0000313" key="11">
    <source>
        <dbReference type="EMBL" id="KAF8436619.1"/>
    </source>
</evidence>
<dbReference type="GO" id="GO:0005506">
    <property type="term" value="F:iron ion binding"/>
    <property type="evidence" value="ECO:0007669"/>
    <property type="project" value="InterPro"/>
</dbReference>
<evidence type="ECO:0000256" key="3">
    <source>
        <dbReference type="ARBA" id="ARBA00010617"/>
    </source>
</evidence>
<dbReference type="PANTHER" id="PTHR46300:SF7">
    <property type="entry name" value="P450, PUTATIVE (EUROFUNG)-RELATED"/>
    <property type="match status" value="1"/>
</dbReference>
<comment type="similarity">
    <text evidence="3 10">Belongs to the cytochrome P450 family.</text>
</comment>
<comment type="caution">
    <text evidence="11">The sequence shown here is derived from an EMBL/GenBank/DDBJ whole genome shotgun (WGS) entry which is preliminary data.</text>
</comment>
<evidence type="ECO:0000256" key="1">
    <source>
        <dbReference type="ARBA" id="ARBA00001971"/>
    </source>
</evidence>
<sequence length="519" mass="58736">MHDWATTGSLALGCLVVLYIGRRALRSRNPYPFPPGPPGLPWVGNVIGINTSAPWLTYNEWARTYGDLLYSRLLGKDIIIINSEKIANDLLENRSKNYSDRPYLITNELCGIEFNSSFMPYGDRWRLHRRFFHQTFRFDAVPRFIPYQQSRASHLLQRLHETPEKLSDHIFEYTASVILNSTYNYDSASSRKDNLIDIAANVLNVIVPALRPDVAVILGAFPWLHSLPSWFPGMSFKREMAVARAYSKQYLEQPFEYALQQSGNAAPSMVHDALRRMEEKGISPEESWMQALKEASGTAFLGTRLTKQSNSVLMTFFLMMMVNPAVQEKAQSQIDAVVGRDRLPTMDDRPLLPLIDAIFRETLRYSPILPLSAPHAAVDDDVYSGYHIPKGAIILANLWSMAHDESRYPNPDAFIPERFINDDGTLKPDDMEHIMFGFGRRICVGRHFAVTTVWGAIAKVLAVYKILRPLDKNGVEMPVEPKFSSGIGVHPLPFKCRIVPRFEGMDAEKLEQLVAASTA</sequence>
<evidence type="ECO:0000256" key="4">
    <source>
        <dbReference type="ARBA" id="ARBA00022617"/>
    </source>
</evidence>
<dbReference type="AlphaFoldDB" id="A0AAD4BQ22"/>
<accession>A0AAD4BQ22</accession>
<evidence type="ECO:0000256" key="10">
    <source>
        <dbReference type="RuleBase" id="RU000461"/>
    </source>
</evidence>
<dbReference type="GO" id="GO:0020037">
    <property type="term" value="F:heme binding"/>
    <property type="evidence" value="ECO:0007669"/>
    <property type="project" value="InterPro"/>
</dbReference>
<dbReference type="Proteomes" id="UP001194468">
    <property type="component" value="Unassembled WGS sequence"/>
</dbReference>
<name>A0AAD4BQ22_BOLED</name>
<dbReference type="Pfam" id="PF00067">
    <property type="entry name" value="p450"/>
    <property type="match status" value="1"/>
</dbReference>
<protein>
    <submittedName>
        <fullName evidence="11">Cytochrome P450</fullName>
    </submittedName>
</protein>
<keyword evidence="8 10" id="KW-0503">Monooxygenase</keyword>
<dbReference type="CDD" id="cd11065">
    <property type="entry name" value="CYP64-like"/>
    <property type="match status" value="1"/>
</dbReference>
<proteinExistence type="inferred from homology"/>
<comment type="pathway">
    <text evidence="2">Secondary metabolite biosynthesis.</text>
</comment>
<keyword evidence="4 9" id="KW-0349">Heme</keyword>
<evidence type="ECO:0000256" key="6">
    <source>
        <dbReference type="ARBA" id="ARBA00023002"/>
    </source>
</evidence>
<evidence type="ECO:0000256" key="2">
    <source>
        <dbReference type="ARBA" id="ARBA00005179"/>
    </source>
</evidence>
<dbReference type="InterPro" id="IPR002401">
    <property type="entry name" value="Cyt_P450_E_grp-I"/>
</dbReference>
<evidence type="ECO:0000256" key="7">
    <source>
        <dbReference type="ARBA" id="ARBA00023004"/>
    </source>
</evidence>
<keyword evidence="12" id="KW-1185">Reference proteome</keyword>
<keyword evidence="7 9" id="KW-0408">Iron</keyword>
<dbReference type="InterPro" id="IPR017972">
    <property type="entry name" value="Cyt_P450_CS"/>
</dbReference>
<gene>
    <name evidence="11" type="ORF">L210DRAFT_868398</name>
</gene>
<dbReference type="GO" id="GO:0016705">
    <property type="term" value="F:oxidoreductase activity, acting on paired donors, with incorporation or reduction of molecular oxygen"/>
    <property type="evidence" value="ECO:0007669"/>
    <property type="project" value="InterPro"/>
</dbReference>
<reference evidence="11" key="1">
    <citation type="submission" date="2019-10" db="EMBL/GenBank/DDBJ databases">
        <authorList>
            <consortium name="DOE Joint Genome Institute"/>
            <person name="Kuo A."/>
            <person name="Miyauchi S."/>
            <person name="Kiss E."/>
            <person name="Drula E."/>
            <person name="Kohler A."/>
            <person name="Sanchez-Garcia M."/>
            <person name="Andreopoulos B."/>
            <person name="Barry K.W."/>
            <person name="Bonito G."/>
            <person name="Buee M."/>
            <person name="Carver A."/>
            <person name="Chen C."/>
            <person name="Cichocki N."/>
            <person name="Clum A."/>
            <person name="Culley D."/>
            <person name="Crous P.W."/>
            <person name="Fauchery L."/>
            <person name="Girlanda M."/>
            <person name="Hayes R."/>
            <person name="Keri Z."/>
            <person name="LaButti K."/>
            <person name="Lipzen A."/>
            <person name="Lombard V."/>
            <person name="Magnuson J."/>
            <person name="Maillard F."/>
            <person name="Morin E."/>
            <person name="Murat C."/>
            <person name="Nolan M."/>
            <person name="Ohm R."/>
            <person name="Pangilinan J."/>
            <person name="Pereira M."/>
            <person name="Perotto S."/>
            <person name="Peter M."/>
            <person name="Riley R."/>
            <person name="Sitrit Y."/>
            <person name="Stielow B."/>
            <person name="Szollosi G."/>
            <person name="Zifcakova L."/>
            <person name="Stursova M."/>
            <person name="Spatafora J.W."/>
            <person name="Tedersoo L."/>
            <person name="Vaario L.-M."/>
            <person name="Yamada A."/>
            <person name="Yan M."/>
            <person name="Wang P."/>
            <person name="Xu J."/>
            <person name="Bruns T."/>
            <person name="Baldrian P."/>
            <person name="Vilgalys R."/>
            <person name="Henrissat B."/>
            <person name="Grigoriev I.V."/>
            <person name="Hibbett D."/>
            <person name="Nagy L.G."/>
            <person name="Martin F.M."/>
        </authorList>
    </citation>
    <scope>NUCLEOTIDE SEQUENCE</scope>
    <source>
        <strain evidence="11">BED1</strain>
    </source>
</reference>
<dbReference type="PRINTS" id="PR00385">
    <property type="entry name" value="P450"/>
</dbReference>
<dbReference type="EMBL" id="WHUW01000021">
    <property type="protein sequence ID" value="KAF8436619.1"/>
    <property type="molecule type" value="Genomic_DNA"/>
</dbReference>
<organism evidence="11 12">
    <name type="scientific">Boletus edulis BED1</name>
    <dbReference type="NCBI Taxonomy" id="1328754"/>
    <lineage>
        <taxon>Eukaryota</taxon>
        <taxon>Fungi</taxon>
        <taxon>Dikarya</taxon>
        <taxon>Basidiomycota</taxon>
        <taxon>Agaricomycotina</taxon>
        <taxon>Agaricomycetes</taxon>
        <taxon>Agaricomycetidae</taxon>
        <taxon>Boletales</taxon>
        <taxon>Boletineae</taxon>
        <taxon>Boletaceae</taxon>
        <taxon>Boletoideae</taxon>
        <taxon>Boletus</taxon>
    </lineage>
</organism>
<dbReference type="PANTHER" id="PTHR46300">
    <property type="entry name" value="P450, PUTATIVE (EUROFUNG)-RELATED-RELATED"/>
    <property type="match status" value="1"/>
</dbReference>
<dbReference type="GO" id="GO:0004497">
    <property type="term" value="F:monooxygenase activity"/>
    <property type="evidence" value="ECO:0007669"/>
    <property type="project" value="UniProtKB-KW"/>
</dbReference>
<keyword evidence="5 9" id="KW-0479">Metal-binding</keyword>
<dbReference type="Gene3D" id="1.10.630.10">
    <property type="entry name" value="Cytochrome P450"/>
    <property type="match status" value="1"/>
</dbReference>
<dbReference type="SUPFAM" id="SSF48264">
    <property type="entry name" value="Cytochrome P450"/>
    <property type="match status" value="1"/>
</dbReference>
<dbReference type="InterPro" id="IPR050364">
    <property type="entry name" value="Cytochrome_P450_fung"/>
</dbReference>
<feature type="binding site" description="axial binding residue" evidence="9">
    <location>
        <position position="443"/>
    </location>
    <ligand>
        <name>heme</name>
        <dbReference type="ChEBI" id="CHEBI:30413"/>
    </ligand>
    <ligandPart>
        <name>Fe</name>
        <dbReference type="ChEBI" id="CHEBI:18248"/>
    </ligandPart>
</feature>
<evidence type="ECO:0000313" key="12">
    <source>
        <dbReference type="Proteomes" id="UP001194468"/>
    </source>
</evidence>
<evidence type="ECO:0000256" key="8">
    <source>
        <dbReference type="ARBA" id="ARBA00023033"/>
    </source>
</evidence>
<evidence type="ECO:0000256" key="9">
    <source>
        <dbReference type="PIRSR" id="PIRSR602401-1"/>
    </source>
</evidence>
<dbReference type="InterPro" id="IPR001128">
    <property type="entry name" value="Cyt_P450"/>
</dbReference>
<dbReference type="PRINTS" id="PR00463">
    <property type="entry name" value="EP450I"/>
</dbReference>
<reference evidence="11" key="2">
    <citation type="journal article" date="2020" name="Nat. Commun.">
        <title>Large-scale genome sequencing of mycorrhizal fungi provides insights into the early evolution of symbiotic traits.</title>
        <authorList>
            <person name="Miyauchi S."/>
            <person name="Kiss E."/>
            <person name="Kuo A."/>
            <person name="Drula E."/>
            <person name="Kohler A."/>
            <person name="Sanchez-Garcia M."/>
            <person name="Morin E."/>
            <person name="Andreopoulos B."/>
            <person name="Barry K.W."/>
            <person name="Bonito G."/>
            <person name="Buee M."/>
            <person name="Carver A."/>
            <person name="Chen C."/>
            <person name="Cichocki N."/>
            <person name="Clum A."/>
            <person name="Culley D."/>
            <person name="Crous P.W."/>
            <person name="Fauchery L."/>
            <person name="Girlanda M."/>
            <person name="Hayes R.D."/>
            <person name="Keri Z."/>
            <person name="LaButti K."/>
            <person name="Lipzen A."/>
            <person name="Lombard V."/>
            <person name="Magnuson J."/>
            <person name="Maillard F."/>
            <person name="Murat C."/>
            <person name="Nolan M."/>
            <person name="Ohm R.A."/>
            <person name="Pangilinan J."/>
            <person name="Pereira M.F."/>
            <person name="Perotto S."/>
            <person name="Peter M."/>
            <person name="Pfister S."/>
            <person name="Riley R."/>
            <person name="Sitrit Y."/>
            <person name="Stielow J.B."/>
            <person name="Szollosi G."/>
            <person name="Zifcakova L."/>
            <person name="Stursova M."/>
            <person name="Spatafora J.W."/>
            <person name="Tedersoo L."/>
            <person name="Vaario L.M."/>
            <person name="Yamada A."/>
            <person name="Yan M."/>
            <person name="Wang P."/>
            <person name="Xu J."/>
            <person name="Bruns T."/>
            <person name="Baldrian P."/>
            <person name="Vilgalys R."/>
            <person name="Dunand C."/>
            <person name="Henrissat B."/>
            <person name="Grigoriev I.V."/>
            <person name="Hibbett D."/>
            <person name="Nagy L.G."/>
            <person name="Martin F.M."/>
        </authorList>
    </citation>
    <scope>NUCLEOTIDE SEQUENCE</scope>
    <source>
        <strain evidence="11">BED1</strain>
    </source>
</reference>
<dbReference type="PROSITE" id="PS00086">
    <property type="entry name" value="CYTOCHROME_P450"/>
    <property type="match status" value="1"/>
</dbReference>
<evidence type="ECO:0000256" key="5">
    <source>
        <dbReference type="ARBA" id="ARBA00022723"/>
    </source>
</evidence>
<dbReference type="InterPro" id="IPR036396">
    <property type="entry name" value="Cyt_P450_sf"/>
</dbReference>
<keyword evidence="6 10" id="KW-0560">Oxidoreductase</keyword>